<evidence type="ECO:0000256" key="1">
    <source>
        <dbReference type="SAM" id="MobiDB-lite"/>
    </source>
</evidence>
<dbReference type="EMBL" id="BTSX01000005">
    <property type="protein sequence ID" value="GMT00474.1"/>
    <property type="molecule type" value="Genomic_DNA"/>
</dbReference>
<organism evidence="2 3">
    <name type="scientific">Pristionchus entomophagus</name>
    <dbReference type="NCBI Taxonomy" id="358040"/>
    <lineage>
        <taxon>Eukaryota</taxon>
        <taxon>Metazoa</taxon>
        <taxon>Ecdysozoa</taxon>
        <taxon>Nematoda</taxon>
        <taxon>Chromadorea</taxon>
        <taxon>Rhabditida</taxon>
        <taxon>Rhabditina</taxon>
        <taxon>Diplogasteromorpha</taxon>
        <taxon>Diplogasteroidea</taxon>
        <taxon>Neodiplogasteridae</taxon>
        <taxon>Pristionchus</taxon>
    </lineage>
</organism>
<feature type="region of interest" description="Disordered" evidence="1">
    <location>
        <begin position="117"/>
        <end position="167"/>
    </location>
</feature>
<evidence type="ECO:0000313" key="3">
    <source>
        <dbReference type="Proteomes" id="UP001432027"/>
    </source>
</evidence>
<sequence length="167" mass="18847">MGNSRSSSTSLHHTKEHLEPQILHSYQKIIMRTVWRHMAQGGHASSGATVLKRLIIKEPKIKNVFHHTAVISRMGKSNRSDSDSQARPCSLNDHQVQIVRFMQFGFIQRHSQVSLAPPRPILKSSPSRNEDLNGNISRNSSSKRKESVRFNKNRKGVAEMDDGDGLD</sequence>
<feature type="compositionally biased region" description="Polar residues" evidence="1">
    <location>
        <begin position="124"/>
        <end position="140"/>
    </location>
</feature>
<keyword evidence="3" id="KW-1185">Reference proteome</keyword>
<protein>
    <submittedName>
        <fullName evidence="2">Uncharacterized protein</fullName>
    </submittedName>
</protein>
<evidence type="ECO:0000313" key="2">
    <source>
        <dbReference type="EMBL" id="GMT00474.1"/>
    </source>
</evidence>
<dbReference type="Proteomes" id="UP001432027">
    <property type="component" value="Unassembled WGS sequence"/>
</dbReference>
<proteinExistence type="predicted"/>
<feature type="non-terminal residue" evidence="2">
    <location>
        <position position="167"/>
    </location>
</feature>
<name>A0AAV5U2R7_9BILA</name>
<dbReference type="AlphaFoldDB" id="A0AAV5U2R7"/>
<reference evidence="2" key="1">
    <citation type="submission" date="2023-10" db="EMBL/GenBank/DDBJ databases">
        <title>Genome assembly of Pristionchus species.</title>
        <authorList>
            <person name="Yoshida K."/>
            <person name="Sommer R.J."/>
        </authorList>
    </citation>
    <scope>NUCLEOTIDE SEQUENCE</scope>
    <source>
        <strain evidence="2">RS0144</strain>
    </source>
</reference>
<comment type="caution">
    <text evidence="2">The sequence shown here is derived from an EMBL/GenBank/DDBJ whole genome shotgun (WGS) entry which is preliminary data.</text>
</comment>
<gene>
    <name evidence="2" type="ORF">PENTCL1PPCAC_22648</name>
</gene>
<accession>A0AAV5U2R7</accession>